<dbReference type="Proteomes" id="UP000194236">
    <property type="component" value="Unassembled WGS sequence"/>
</dbReference>
<dbReference type="EMBL" id="MUJZ01031173">
    <property type="protein sequence ID" value="OTF77740.1"/>
    <property type="molecule type" value="Genomic_DNA"/>
</dbReference>
<keyword evidence="1" id="KW-0175">Coiled coil</keyword>
<feature type="coiled-coil region" evidence="1">
    <location>
        <begin position="25"/>
        <end position="59"/>
    </location>
</feature>
<gene>
    <name evidence="3" type="ORF">BLA29_010729</name>
</gene>
<name>A0A1Y3BA18_EURMA</name>
<keyword evidence="4" id="KW-1185">Reference proteome</keyword>
<evidence type="ECO:0000313" key="3">
    <source>
        <dbReference type="EMBL" id="OTF77740.1"/>
    </source>
</evidence>
<reference evidence="3 4" key="1">
    <citation type="submission" date="2017-03" db="EMBL/GenBank/DDBJ databases">
        <title>Genome Survey of Euroglyphus maynei.</title>
        <authorList>
            <person name="Arlian L.G."/>
            <person name="Morgan M.S."/>
            <person name="Rider S.D."/>
        </authorList>
    </citation>
    <scope>NUCLEOTIDE SEQUENCE [LARGE SCALE GENOMIC DNA]</scope>
    <source>
        <strain evidence="3">Arlian Lab</strain>
        <tissue evidence="3">Whole body</tissue>
    </source>
</reference>
<sequence length="191" mass="22561">MKRYRQSIQYLLKANTQMKKSLAEKTAIQLRINEKDREIEQLERELNELQRDQQQAQLQPQPQQFVRPNDSFMTTFMHHVDQQLDNNHQELGFNVNTVNPGFHHRSNQPVQQLPSTSALHGYNSPGVRSRCSDKSSTIGLAYPIRRDQHKSQQQQQPSRIESMNTSQHSRNMRTTYIQTSQWNRSRTSFHF</sequence>
<dbReference type="AlphaFoldDB" id="A0A1Y3BA18"/>
<accession>A0A1Y3BA18</accession>
<organism evidence="3 4">
    <name type="scientific">Euroglyphus maynei</name>
    <name type="common">Mayne's house dust mite</name>
    <dbReference type="NCBI Taxonomy" id="6958"/>
    <lineage>
        <taxon>Eukaryota</taxon>
        <taxon>Metazoa</taxon>
        <taxon>Ecdysozoa</taxon>
        <taxon>Arthropoda</taxon>
        <taxon>Chelicerata</taxon>
        <taxon>Arachnida</taxon>
        <taxon>Acari</taxon>
        <taxon>Acariformes</taxon>
        <taxon>Sarcoptiformes</taxon>
        <taxon>Astigmata</taxon>
        <taxon>Psoroptidia</taxon>
        <taxon>Analgoidea</taxon>
        <taxon>Pyroglyphidae</taxon>
        <taxon>Pyroglyphinae</taxon>
        <taxon>Euroglyphus</taxon>
    </lineage>
</organism>
<proteinExistence type="predicted"/>
<evidence type="ECO:0000256" key="2">
    <source>
        <dbReference type="SAM" id="MobiDB-lite"/>
    </source>
</evidence>
<evidence type="ECO:0000256" key="1">
    <source>
        <dbReference type="SAM" id="Coils"/>
    </source>
</evidence>
<protein>
    <submittedName>
        <fullName evidence="3">Uncharacterized protein</fullName>
    </submittedName>
</protein>
<evidence type="ECO:0000313" key="4">
    <source>
        <dbReference type="Proteomes" id="UP000194236"/>
    </source>
</evidence>
<feature type="compositionally biased region" description="Polar residues" evidence="2">
    <location>
        <begin position="157"/>
        <end position="170"/>
    </location>
</feature>
<feature type="region of interest" description="Disordered" evidence="2">
    <location>
        <begin position="145"/>
        <end position="170"/>
    </location>
</feature>
<comment type="caution">
    <text evidence="3">The sequence shown here is derived from an EMBL/GenBank/DDBJ whole genome shotgun (WGS) entry which is preliminary data.</text>
</comment>
<dbReference type="OrthoDB" id="10440900at2759"/>